<dbReference type="PANTHER" id="PTHR11839:SF18">
    <property type="entry name" value="NUDIX HYDROLASE DOMAIN-CONTAINING PROTEIN"/>
    <property type="match status" value="1"/>
</dbReference>
<feature type="domain" description="Nudix hydrolase" evidence="3">
    <location>
        <begin position="40"/>
        <end position="169"/>
    </location>
</feature>
<dbReference type="Gene3D" id="3.90.79.10">
    <property type="entry name" value="Nucleoside Triphosphate Pyrophosphohydrolase"/>
    <property type="match status" value="1"/>
</dbReference>
<sequence>MDKSDFKRLSRKQIYQGKVINVVQDTMQLPNEKESLFDLVQHNGAAAIIPVDSEGNILMVEQFRNPVNDITLELPAGTLEKGEDPLECAIRELEEETGYASNDLTFLIKFYTAIGFCDEIIHIYVANHLEPSKQNLDDSEFINVKPYSLERLIKMINQGKLIDSKTITGILAYKQYIETNKN</sequence>
<dbReference type="GO" id="GO:0019693">
    <property type="term" value="P:ribose phosphate metabolic process"/>
    <property type="evidence" value="ECO:0007669"/>
    <property type="project" value="TreeGrafter"/>
</dbReference>
<protein>
    <submittedName>
        <fullName evidence="4">ADP-ribose pyrophosphatase</fullName>
    </submittedName>
</protein>
<evidence type="ECO:0000256" key="1">
    <source>
        <dbReference type="ARBA" id="ARBA00001946"/>
    </source>
</evidence>
<keyword evidence="2" id="KW-0378">Hydrolase</keyword>
<evidence type="ECO:0000313" key="5">
    <source>
        <dbReference type="Proteomes" id="UP000294545"/>
    </source>
</evidence>
<dbReference type="InterPro" id="IPR015797">
    <property type="entry name" value="NUDIX_hydrolase-like_dom_sf"/>
</dbReference>
<dbReference type="RefSeq" id="WP_132279656.1">
    <property type="nucleotide sequence ID" value="NZ_SMGQ01000011.1"/>
</dbReference>
<keyword evidence="5" id="KW-1185">Reference proteome</keyword>
<organism evidence="4 5">
    <name type="scientific">Natranaerovirga hydrolytica</name>
    <dbReference type="NCBI Taxonomy" id="680378"/>
    <lineage>
        <taxon>Bacteria</taxon>
        <taxon>Bacillati</taxon>
        <taxon>Bacillota</taxon>
        <taxon>Clostridia</taxon>
        <taxon>Lachnospirales</taxon>
        <taxon>Natranaerovirgaceae</taxon>
        <taxon>Natranaerovirga</taxon>
    </lineage>
</organism>
<dbReference type="PROSITE" id="PS00893">
    <property type="entry name" value="NUDIX_BOX"/>
    <property type="match status" value="1"/>
</dbReference>
<comment type="cofactor">
    <cofactor evidence="1">
        <name>Mg(2+)</name>
        <dbReference type="ChEBI" id="CHEBI:18420"/>
    </cofactor>
</comment>
<proteinExistence type="predicted"/>
<dbReference type="InterPro" id="IPR000086">
    <property type="entry name" value="NUDIX_hydrolase_dom"/>
</dbReference>
<gene>
    <name evidence="4" type="ORF">EDC19_0368</name>
</gene>
<dbReference type="SUPFAM" id="SSF55811">
    <property type="entry name" value="Nudix"/>
    <property type="match status" value="1"/>
</dbReference>
<dbReference type="GO" id="GO:0006753">
    <property type="term" value="P:nucleoside phosphate metabolic process"/>
    <property type="evidence" value="ECO:0007669"/>
    <property type="project" value="TreeGrafter"/>
</dbReference>
<dbReference type="PROSITE" id="PS51462">
    <property type="entry name" value="NUDIX"/>
    <property type="match status" value="1"/>
</dbReference>
<dbReference type="GO" id="GO:0016787">
    <property type="term" value="F:hydrolase activity"/>
    <property type="evidence" value="ECO:0007669"/>
    <property type="project" value="UniProtKB-KW"/>
</dbReference>
<dbReference type="EMBL" id="SMGQ01000011">
    <property type="protein sequence ID" value="TCK97966.1"/>
    <property type="molecule type" value="Genomic_DNA"/>
</dbReference>
<evidence type="ECO:0000313" key="4">
    <source>
        <dbReference type="EMBL" id="TCK97966.1"/>
    </source>
</evidence>
<dbReference type="FunFam" id="3.90.79.10:FF:000024">
    <property type="entry name" value="ADP-ribose pyrophosphatase"/>
    <property type="match status" value="1"/>
</dbReference>
<dbReference type="Pfam" id="PF00293">
    <property type="entry name" value="NUDIX"/>
    <property type="match status" value="1"/>
</dbReference>
<dbReference type="InterPro" id="IPR020084">
    <property type="entry name" value="NUDIX_hydrolase_CS"/>
</dbReference>
<accession>A0A4R1MXN2</accession>
<dbReference type="AlphaFoldDB" id="A0A4R1MXN2"/>
<dbReference type="OrthoDB" id="9806150at2"/>
<reference evidence="4 5" key="1">
    <citation type="submission" date="2019-03" db="EMBL/GenBank/DDBJ databases">
        <title>Genomic Encyclopedia of Type Strains, Phase IV (KMG-IV): sequencing the most valuable type-strain genomes for metagenomic binning, comparative biology and taxonomic classification.</title>
        <authorList>
            <person name="Goeker M."/>
        </authorList>
    </citation>
    <scope>NUCLEOTIDE SEQUENCE [LARGE SCALE GENOMIC DNA]</scope>
    <source>
        <strain evidence="4 5">DSM 24176</strain>
    </source>
</reference>
<dbReference type="PANTHER" id="PTHR11839">
    <property type="entry name" value="UDP/ADP-SUGAR PYROPHOSPHATASE"/>
    <property type="match status" value="1"/>
</dbReference>
<name>A0A4R1MXN2_9FIRM</name>
<evidence type="ECO:0000256" key="2">
    <source>
        <dbReference type="ARBA" id="ARBA00022801"/>
    </source>
</evidence>
<dbReference type="Proteomes" id="UP000294545">
    <property type="component" value="Unassembled WGS sequence"/>
</dbReference>
<evidence type="ECO:0000259" key="3">
    <source>
        <dbReference type="PROSITE" id="PS51462"/>
    </source>
</evidence>
<comment type="caution">
    <text evidence="4">The sequence shown here is derived from an EMBL/GenBank/DDBJ whole genome shotgun (WGS) entry which is preliminary data.</text>
</comment>
<dbReference type="CDD" id="cd03424">
    <property type="entry name" value="NUDIX_ADPRase_Nudt5_UGPPase_Nudt14"/>
    <property type="match status" value="1"/>
</dbReference>